<organism evidence="1 2">
    <name type="scientific">Metapseudomonas otitidis</name>
    <dbReference type="NCBI Taxonomy" id="319939"/>
    <lineage>
        <taxon>Bacteria</taxon>
        <taxon>Pseudomonadati</taxon>
        <taxon>Pseudomonadota</taxon>
        <taxon>Gammaproteobacteria</taxon>
        <taxon>Pseudomonadales</taxon>
        <taxon>Pseudomonadaceae</taxon>
        <taxon>Metapseudomonas</taxon>
    </lineage>
</organism>
<name>A0ABU3XUA9_9GAMM</name>
<accession>A0ABU3XUA9</accession>
<proteinExistence type="predicted"/>
<keyword evidence="2" id="KW-1185">Reference proteome</keyword>
<dbReference type="RefSeq" id="WP_279817061.1">
    <property type="nucleotide sequence ID" value="NZ_CP133395.1"/>
</dbReference>
<dbReference type="Proteomes" id="UP001273935">
    <property type="component" value="Unassembled WGS sequence"/>
</dbReference>
<dbReference type="EMBL" id="JAWJUL010000077">
    <property type="protein sequence ID" value="MDV3441497.1"/>
    <property type="molecule type" value="Genomic_DNA"/>
</dbReference>
<protein>
    <submittedName>
        <fullName evidence="1">Uncharacterized protein</fullName>
    </submittedName>
</protein>
<evidence type="ECO:0000313" key="2">
    <source>
        <dbReference type="Proteomes" id="UP001273935"/>
    </source>
</evidence>
<reference evidence="1 2" key="1">
    <citation type="submission" date="2023-10" db="EMBL/GenBank/DDBJ databases">
        <title>Pseudomonas otitidis isolated from a paediatric patient with cystic fibrosis in Chile.</title>
        <authorList>
            <person name="Amsteins-Romero L."/>
            <person name="Opazo-Capurro A."/>
            <person name="Matus-Kohler M."/>
            <person name="Gonzalez-Rocha G."/>
        </authorList>
    </citation>
    <scope>NUCLEOTIDE SEQUENCE [LARGE SCALE GENOMIC DNA]</scope>
    <source>
        <strain evidence="1 2">P-714</strain>
    </source>
</reference>
<comment type="caution">
    <text evidence="1">The sequence shown here is derived from an EMBL/GenBank/DDBJ whole genome shotgun (WGS) entry which is preliminary data.</text>
</comment>
<dbReference type="Gene3D" id="3.40.190.10">
    <property type="entry name" value="Periplasmic binding protein-like II"/>
    <property type="match status" value="1"/>
</dbReference>
<sequence length="48" mass="5431">MSCANRIAPRTPGFAAEQRLIRKPFQVSDWVEPRFLDAALTEQAQASR</sequence>
<gene>
    <name evidence="1" type="ORF">R0G64_18910</name>
</gene>
<evidence type="ECO:0000313" key="1">
    <source>
        <dbReference type="EMBL" id="MDV3441497.1"/>
    </source>
</evidence>